<dbReference type="PANTHER" id="PTHR36834:SF2">
    <property type="entry name" value="MEMBRANE PROTEIN"/>
    <property type="match status" value="1"/>
</dbReference>
<dbReference type="PATRIC" id="fig|1006576.9.peg.743"/>
<keyword evidence="1" id="KW-0472">Membrane</keyword>
<feature type="transmembrane region" description="Helical" evidence="1">
    <location>
        <begin position="120"/>
        <end position="138"/>
    </location>
</feature>
<dbReference type="EMBL" id="LN824141">
    <property type="protein sequence ID" value="CEP78064.1"/>
    <property type="molecule type" value="Genomic_DNA"/>
</dbReference>
<evidence type="ECO:0000256" key="1">
    <source>
        <dbReference type="SAM" id="Phobius"/>
    </source>
</evidence>
<dbReference type="Pfam" id="PF04892">
    <property type="entry name" value="VanZ"/>
    <property type="match status" value="1"/>
</dbReference>
<sequence length="174" mass="19839">MSKTNDDNKTNNLTKILFIIYMIALFWIIIFKFDIPFSNLGYMRSINLIPFSESLIINDKLNFREMIMNAVIFLPLGIYLEILFKKYSTGRKIFFVFLISFICEVSQFILGVGASDITDIINNMIGGIIGIAIYKVIVKIIKNDVKAQKIINVIATIGTIFMTLLLIIITISNH</sequence>
<name>A0A0C7P256_DEFTU</name>
<protein>
    <submittedName>
        <fullName evidence="3">VanZ like family protein</fullName>
    </submittedName>
</protein>
<evidence type="ECO:0000313" key="3">
    <source>
        <dbReference type="EMBL" id="CEP78064.1"/>
    </source>
</evidence>
<keyword evidence="1" id="KW-1133">Transmembrane helix</keyword>
<feature type="transmembrane region" description="Helical" evidence="1">
    <location>
        <begin position="66"/>
        <end position="84"/>
    </location>
</feature>
<dbReference type="KEGG" id="dtn:DTL3_0754"/>
<evidence type="ECO:0000313" key="4">
    <source>
        <dbReference type="Proteomes" id="UP000032809"/>
    </source>
</evidence>
<dbReference type="PANTHER" id="PTHR36834">
    <property type="entry name" value="MEMBRANE PROTEIN-RELATED"/>
    <property type="match status" value="1"/>
</dbReference>
<dbReference type="HOGENOM" id="CLU_077618_7_1_0"/>
<gene>
    <name evidence="3" type="ORF">DTL3_0754</name>
</gene>
<dbReference type="RefSeq" id="WP_197539543.1">
    <property type="nucleotide sequence ID" value="NZ_LN824141.1"/>
</dbReference>
<dbReference type="Proteomes" id="UP000032809">
    <property type="component" value="Chromosome I"/>
</dbReference>
<feature type="transmembrane region" description="Helical" evidence="1">
    <location>
        <begin position="93"/>
        <end position="114"/>
    </location>
</feature>
<reference evidence="4" key="1">
    <citation type="submission" date="2014-11" db="EMBL/GenBank/DDBJ databases">
        <authorList>
            <person name="Wibberg D."/>
        </authorList>
    </citation>
    <scope>NUCLEOTIDE SEQUENCE [LARGE SCALE GENOMIC DNA]</scope>
    <source>
        <strain evidence="4">L3</strain>
    </source>
</reference>
<keyword evidence="4" id="KW-1185">Reference proteome</keyword>
<feature type="transmembrane region" description="Helical" evidence="1">
    <location>
        <begin position="150"/>
        <end position="171"/>
    </location>
</feature>
<proteinExistence type="predicted"/>
<dbReference type="InterPro" id="IPR053150">
    <property type="entry name" value="Teicoplanin_resist-assoc"/>
</dbReference>
<feature type="transmembrane region" description="Helical" evidence="1">
    <location>
        <begin position="12"/>
        <end position="33"/>
    </location>
</feature>
<accession>A0A0C7P256</accession>
<feature type="domain" description="VanZ-like" evidence="2">
    <location>
        <begin position="18"/>
        <end position="137"/>
    </location>
</feature>
<keyword evidence="1" id="KW-0812">Transmembrane</keyword>
<organism evidence="3 4">
    <name type="scientific">Defluviitoga tunisiensis</name>
    <dbReference type="NCBI Taxonomy" id="1006576"/>
    <lineage>
        <taxon>Bacteria</taxon>
        <taxon>Thermotogati</taxon>
        <taxon>Thermotogota</taxon>
        <taxon>Thermotogae</taxon>
        <taxon>Petrotogales</taxon>
        <taxon>Petrotogaceae</taxon>
        <taxon>Defluviitoga</taxon>
    </lineage>
</organism>
<dbReference type="AlphaFoldDB" id="A0A0C7P256"/>
<dbReference type="InterPro" id="IPR006976">
    <property type="entry name" value="VanZ-like"/>
</dbReference>
<evidence type="ECO:0000259" key="2">
    <source>
        <dbReference type="Pfam" id="PF04892"/>
    </source>
</evidence>